<dbReference type="GO" id="GO:0000287">
    <property type="term" value="F:magnesium ion binding"/>
    <property type="evidence" value="ECO:0007669"/>
    <property type="project" value="InterPro"/>
</dbReference>
<evidence type="ECO:0000256" key="1">
    <source>
        <dbReference type="ARBA" id="ARBA00007812"/>
    </source>
</evidence>
<name>A0AAX0VBF6_LATSK</name>
<dbReference type="NCBIfam" id="TIGR02720">
    <property type="entry name" value="pyruv_oxi_spxB"/>
    <property type="match status" value="1"/>
</dbReference>
<dbReference type="Pfam" id="PF02775">
    <property type="entry name" value="TPP_enzyme_C"/>
    <property type="match status" value="1"/>
</dbReference>
<feature type="domain" description="Thiamine pyrophosphate enzyme TPP-binding" evidence="6">
    <location>
        <begin position="386"/>
        <end position="532"/>
    </location>
</feature>
<dbReference type="GO" id="GO:0030976">
    <property type="term" value="F:thiamine pyrophosphate binding"/>
    <property type="evidence" value="ECO:0007669"/>
    <property type="project" value="InterPro"/>
</dbReference>
<dbReference type="RefSeq" id="WP_011375511.1">
    <property type="nucleotide sequence ID" value="NZ_AP017931.1"/>
</dbReference>
<dbReference type="GO" id="GO:0047112">
    <property type="term" value="F:pyruvate oxidase activity"/>
    <property type="evidence" value="ECO:0007669"/>
    <property type="project" value="UniProtKB-UniRule"/>
</dbReference>
<dbReference type="EMBL" id="MKGH01000014">
    <property type="protein sequence ID" value="PKX78714.1"/>
    <property type="molecule type" value="Genomic_DNA"/>
</dbReference>
<reference evidence="8 9" key="1">
    <citation type="submission" date="2016-09" db="EMBL/GenBank/DDBJ databases">
        <authorList>
            <person name="Inglin R.C."/>
        </authorList>
    </citation>
    <scope>NUCLEOTIDE SEQUENCE [LARGE SCALE GENOMIC DNA]</scope>
    <source>
        <strain evidence="8 9">RI-517</strain>
    </source>
</reference>
<dbReference type="InterPro" id="IPR047211">
    <property type="entry name" value="POXB-like"/>
</dbReference>
<dbReference type="InterPro" id="IPR011766">
    <property type="entry name" value="TPP_enzyme_TPP-bd"/>
</dbReference>
<protein>
    <recommendedName>
        <fullName evidence="3">Pyruvate oxidase</fullName>
        <ecNumber evidence="3">1.2.3.3</ecNumber>
    </recommendedName>
</protein>
<accession>A0AAX0VBF6</accession>
<evidence type="ECO:0000256" key="4">
    <source>
        <dbReference type="RuleBase" id="RU362132"/>
    </source>
</evidence>
<dbReference type="InterPro" id="IPR029035">
    <property type="entry name" value="DHS-like_NAD/FAD-binding_dom"/>
</dbReference>
<dbReference type="InterPro" id="IPR012000">
    <property type="entry name" value="Thiamin_PyroP_enz_cen_dom"/>
</dbReference>
<dbReference type="CDD" id="cd07039">
    <property type="entry name" value="TPP_PYR_POX"/>
    <property type="match status" value="1"/>
</dbReference>
<dbReference type="PANTHER" id="PTHR42981:SF2">
    <property type="entry name" value="PYRUVATE DEHYDROGENASE [UBIQUINONE]"/>
    <property type="match status" value="1"/>
</dbReference>
<dbReference type="EC" id="1.2.3.3" evidence="3"/>
<dbReference type="Gene3D" id="1.10.10.940">
    <property type="match status" value="1"/>
</dbReference>
<dbReference type="CDD" id="cd02014">
    <property type="entry name" value="TPP_POX"/>
    <property type="match status" value="1"/>
</dbReference>
<dbReference type="InterPro" id="IPR047212">
    <property type="entry name" value="TPP_POXB-like"/>
</dbReference>
<feature type="domain" description="Thiamine pyrophosphate enzyme central" evidence="5">
    <location>
        <begin position="196"/>
        <end position="325"/>
    </location>
</feature>
<dbReference type="PANTHER" id="PTHR42981">
    <property type="entry name" value="PYRUVATE DEHYDROGENASE [UBIQUINONE]"/>
    <property type="match status" value="1"/>
</dbReference>
<dbReference type="InterPro" id="IPR014092">
    <property type="entry name" value="Pyruvate_oxidase"/>
</dbReference>
<dbReference type="InterPro" id="IPR000399">
    <property type="entry name" value="TPP-bd_CS"/>
</dbReference>
<dbReference type="Gene3D" id="3.40.50.970">
    <property type="match status" value="2"/>
</dbReference>
<evidence type="ECO:0000256" key="3">
    <source>
        <dbReference type="NCBIfam" id="TIGR02720"/>
    </source>
</evidence>
<dbReference type="InterPro" id="IPR029061">
    <property type="entry name" value="THDP-binding"/>
</dbReference>
<evidence type="ECO:0000259" key="7">
    <source>
        <dbReference type="Pfam" id="PF02776"/>
    </source>
</evidence>
<proteinExistence type="inferred from homology"/>
<evidence type="ECO:0000259" key="5">
    <source>
        <dbReference type="Pfam" id="PF00205"/>
    </source>
</evidence>
<evidence type="ECO:0000313" key="8">
    <source>
        <dbReference type="EMBL" id="PKX78714.1"/>
    </source>
</evidence>
<sequence length="577" mass="62365">MVTQKINAADAMLKVMADWGIDHIFGLPGGSFDSTMNALHNQKAIMRYIQVRHEEVGALAASGEAKATGKIAATFGSAGPGAVHLLNGLYDAKYDHVPVLALVGQVATGVMNTDYFQEMNENPMFADVAVYNRTVMTAEQLPLVVDQAIQQAYKNSGVAVVTIPTDLGWQPIEDHFEATANLFQMGNYPEPRSTDIQQTLQLIKEAKQPIIYFGQGAKAAGDELVALSDKLSIPMMSSALSKGIVADENPAYMVSAGRVATKPGVDLAEAADLILFVGSNYEFGQYFFKPDAKFIQIDIDPTKLGHRHHVDVGILADAKTALAALLEASEPVSEKTAFYRAAVANKANWDQWTASFEDDPQTPLRVEPVFKEINQMATNDAIFNLDVGNVTIDGVRFLKMKPGQKTTISAWYATMGAALPAAIGTQAAFPNRQVWSISGDGGFTMVMQDLITQVKYQMPIINVVLSNDSFGFIEAEQDDKGQPHSGVAIQGADYGAAATALGAQGFTVRTLDELKAAFAAAQKRQGPVVIDVKIANERPLPVEQLVIDDQTQDPKAVAQFVEKYRAQGLKPFRTFLG</sequence>
<evidence type="ECO:0000256" key="2">
    <source>
        <dbReference type="ARBA" id="ARBA00023052"/>
    </source>
</evidence>
<dbReference type="SUPFAM" id="SSF52467">
    <property type="entry name" value="DHS-like NAD/FAD-binding domain"/>
    <property type="match status" value="1"/>
</dbReference>
<dbReference type="AlphaFoldDB" id="A0AAX0VBF6"/>
<keyword evidence="8" id="KW-0670">Pyruvate</keyword>
<organism evidence="8 9">
    <name type="scientific">Latilactobacillus sakei</name>
    <name type="common">Lactobacillus sakei</name>
    <dbReference type="NCBI Taxonomy" id="1599"/>
    <lineage>
        <taxon>Bacteria</taxon>
        <taxon>Bacillati</taxon>
        <taxon>Bacillota</taxon>
        <taxon>Bacilli</taxon>
        <taxon>Lactobacillales</taxon>
        <taxon>Lactobacillaceae</taxon>
        <taxon>Latilactobacillus</taxon>
    </lineage>
</organism>
<dbReference type="InterPro" id="IPR047210">
    <property type="entry name" value="TPP_PYR_POXB-like"/>
</dbReference>
<dbReference type="Proteomes" id="UP000234349">
    <property type="component" value="Unassembled WGS sequence"/>
</dbReference>
<evidence type="ECO:0000259" key="6">
    <source>
        <dbReference type="Pfam" id="PF02775"/>
    </source>
</evidence>
<dbReference type="InterPro" id="IPR012001">
    <property type="entry name" value="Thiamin_PyroP_enz_TPP-bd_dom"/>
</dbReference>
<keyword evidence="2 4" id="KW-0786">Thiamine pyrophosphate</keyword>
<evidence type="ECO:0000313" key="9">
    <source>
        <dbReference type="Proteomes" id="UP000234349"/>
    </source>
</evidence>
<gene>
    <name evidence="8" type="primary">spxB</name>
    <name evidence="8" type="ORF">CUR37_04040</name>
</gene>
<feature type="domain" description="Thiamine pyrophosphate enzyme N-terminal TPP-binding" evidence="7">
    <location>
        <begin position="7"/>
        <end position="121"/>
    </location>
</feature>
<dbReference type="Gene3D" id="3.40.50.1220">
    <property type="entry name" value="TPP-binding domain"/>
    <property type="match status" value="1"/>
</dbReference>
<dbReference type="Pfam" id="PF00205">
    <property type="entry name" value="TPP_enzyme_M"/>
    <property type="match status" value="1"/>
</dbReference>
<comment type="caution">
    <text evidence="8">The sequence shown here is derived from an EMBL/GenBank/DDBJ whole genome shotgun (WGS) entry which is preliminary data.</text>
</comment>
<dbReference type="Pfam" id="PF02776">
    <property type="entry name" value="TPP_enzyme_N"/>
    <property type="match status" value="1"/>
</dbReference>
<dbReference type="SUPFAM" id="SSF52518">
    <property type="entry name" value="Thiamin diphosphate-binding fold (THDP-binding)"/>
    <property type="match status" value="2"/>
</dbReference>
<comment type="similarity">
    <text evidence="1 4">Belongs to the TPP enzyme family.</text>
</comment>
<dbReference type="PROSITE" id="PS00187">
    <property type="entry name" value="TPP_ENZYMES"/>
    <property type="match status" value="1"/>
</dbReference>